<keyword evidence="1" id="KW-0479">Metal-binding</keyword>
<comment type="caution">
    <text evidence="4">The sequence shown here is derived from an EMBL/GenBank/DDBJ whole genome shotgun (WGS) entry which is preliminary data.</text>
</comment>
<dbReference type="GO" id="GO:0008237">
    <property type="term" value="F:metallopeptidase activity"/>
    <property type="evidence" value="ECO:0007669"/>
    <property type="project" value="UniProtKB-KW"/>
</dbReference>
<reference evidence="4 5" key="1">
    <citation type="submission" date="2018-11" db="EMBL/GenBank/DDBJ databases">
        <title>Genomic Encyclopedia of Type Strains, Phase IV (KMG-IV): sequencing the most valuable type-strain genomes for metagenomic binning, comparative biology and taxonomic classification.</title>
        <authorList>
            <person name="Goeker M."/>
        </authorList>
    </citation>
    <scope>NUCLEOTIDE SEQUENCE [LARGE SCALE GENOMIC DNA]</scope>
    <source>
        <strain evidence="4 5">DSM 5900</strain>
    </source>
</reference>
<evidence type="ECO:0000313" key="5">
    <source>
        <dbReference type="Proteomes" id="UP000278222"/>
    </source>
</evidence>
<evidence type="ECO:0000313" key="4">
    <source>
        <dbReference type="EMBL" id="ROP84669.1"/>
    </source>
</evidence>
<dbReference type="Pfam" id="PF07364">
    <property type="entry name" value="DUF1485"/>
    <property type="match status" value="1"/>
</dbReference>
<protein>
    <recommendedName>
        <fullName evidence="1">Microcystinase C</fullName>
        <shortName evidence="1">MlrC</shortName>
    </recommendedName>
</protein>
<accession>A0A3N1L0V5</accession>
<evidence type="ECO:0000259" key="2">
    <source>
        <dbReference type="Pfam" id="PF07171"/>
    </source>
</evidence>
<proteinExistence type="inferred from homology"/>
<organism evidence="4 5">
    <name type="scientific">Stella humosa</name>
    <dbReference type="NCBI Taxonomy" id="94"/>
    <lineage>
        <taxon>Bacteria</taxon>
        <taxon>Pseudomonadati</taxon>
        <taxon>Pseudomonadota</taxon>
        <taxon>Alphaproteobacteria</taxon>
        <taxon>Rhodospirillales</taxon>
        <taxon>Stellaceae</taxon>
        <taxon>Stella</taxon>
    </lineage>
</organism>
<dbReference type="Proteomes" id="UP000278222">
    <property type="component" value="Unassembled WGS sequence"/>
</dbReference>
<evidence type="ECO:0000259" key="3">
    <source>
        <dbReference type="Pfam" id="PF07364"/>
    </source>
</evidence>
<dbReference type="InterPro" id="IPR010799">
    <property type="entry name" value="MlrC_C"/>
</dbReference>
<sequence>MPRLLVVHISHETNTFSKLKTDLAAFQRRMFHVGDASVIQAMRGTRTEVAGFLDAAESYGWQVRLPISAAATPNGTVTAEAWEALTTPVLDALSEPFDGILIAFHGAMVAEGADDAEGSLLASIRERIGPKVPIAITLDLHANVTEAMCRHADIVVAYRTYPHIDQYERAQQAAALMKRTLAGEIHPQALVVSRPTLLGFDGGKTTIEGVMTEALRRADAFEQEPGILVVSVHAGFTRSNIHDAGPSVAVTHDGQPERARAIADELMEYCWQNRTNSSTQRMTVGEAVSIARRPDDSGRPLVLADYTDNPGGGGYGDATNLLRGLLAGGVKDVAVCSITDPEAVLACRAAGVGTTVELAIGGKIDPEFGGPPLQVKGTVKHLGAGEVTFDGPMSKGVRSNMGHTAVLQVGEMEIVLATNRFQTIDRQHFLSVGIDPTKKNVLVVKSAQHFRATFQPMARTVLTVDTGALTTPELTRFDFSNIRRPIWPFDADAA</sequence>
<dbReference type="InterPro" id="IPR015995">
    <property type="entry name" value="MlrC_N"/>
</dbReference>
<dbReference type="AlphaFoldDB" id="A0A3N1L0V5"/>
<dbReference type="InterPro" id="IPR009197">
    <property type="entry name" value="MlrC"/>
</dbReference>
<keyword evidence="1" id="KW-0482">Metalloprotease</keyword>
<evidence type="ECO:0000256" key="1">
    <source>
        <dbReference type="PIRNR" id="PIRNR012702"/>
    </source>
</evidence>
<dbReference type="OrthoDB" id="9782658at2"/>
<dbReference type="RefSeq" id="WP_142235870.1">
    <property type="nucleotide sequence ID" value="NZ_AP019700.1"/>
</dbReference>
<feature type="domain" description="Microcystin LR degradation protein MlrC C-terminal" evidence="2">
    <location>
        <begin position="303"/>
        <end position="480"/>
    </location>
</feature>
<dbReference type="Pfam" id="PF07171">
    <property type="entry name" value="MlrC_C"/>
    <property type="match status" value="1"/>
</dbReference>
<comment type="similarity">
    <text evidence="1">Belongs to the peptidase M81 family.</text>
</comment>
<comment type="function">
    <text evidence="1">Involved in peptidolytic degradation of cyclic heptapeptide hepatotoxin microcystin (MC).</text>
</comment>
<dbReference type="EMBL" id="RJKX01000015">
    <property type="protein sequence ID" value="ROP84669.1"/>
    <property type="molecule type" value="Genomic_DNA"/>
</dbReference>
<dbReference type="GO" id="GO:0006508">
    <property type="term" value="P:proteolysis"/>
    <property type="evidence" value="ECO:0007669"/>
    <property type="project" value="UniProtKB-KW"/>
</dbReference>
<name>A0A3N1L0V5_9PROT</name>
<keyword evidence="1" id="KW-0645">Protease</keyword>
<gene>
    <name evidence="4" type="ORF">EDC65_4024</name>
</gene>
<dbReference type="PIRSF" id="PIRSF012702">
    <property type="entry name" value="UCP012702"/>
    <property type="match status" value="1"/>
</dbReference>
<dbReference type="GO" id="GO:0046872">
    <property type="term" value="F:metal ion binding"/>
    <property type="evidence" value="ECO:0007669"/>
    <property type="project" value="UniProtKB-KW"/>
</dbReference>
<keyword evidence="5" id="KW-1185">Reference proteome</keyword>
<feature type="domain" description="Microcystin LR degradation protein MlrC N-terminal" evidence="3">
    <location>
        <begin position="3"/>
        <end position="291"/>
    </location>
</feature>
<comment type="cofactor">
    <cofactor evidence="1">
        <name>Zn(2+)</name>
        <dbReference type="ChEBI" id="CHEBI:29105"/>
    </cofactor>
    <text evidence="1">Binds 1 zinc ion per subunit.</text>
</comment>
<keyword evidence="1" id="KW-0378">Hydrolase</keyword>